<dbReference type="Proteomes" id="UP000738325">
    <property type="component" value="Unassembled WGS sequence"/>
</dbReference>
<keyword evidence="3" id="KW-1185">Reference proteome</keyword>
<dbReference type="EMBL" id="JAAAIP010000439">
    <property type="protein sequence ID" value="KAG0317149.1"/>
    <property type="molecule type" value="Genomic_DNA"/>
</dbReference>
<organism evidence="2 3">
    <name type="scientific">Dissophora globulifera</name>
    <dbReference type="NCBI Taxonomy" id="979702"/>
    <lineage>
        <taxon>Eukaryota</taxon>
        <taxon>Fungi</taxon>
        <taxon>Fungi incertae sedis</taxon>
        <taxon>Mucoromycota</taxon>
        <taxon>Mortierellomycotina</taxon>
        <taxon>Mortierellomycetes</taxon>
        <taxon>Mortierellales</taxon>
        <taxon>Mortierellaceae</taxon>
        <taxon>Dissophora</taxon>
    </lineage>
</organism>
<name>A0A9P6USD5_9FUNG</name>
<evidence type="ECO:0000313" key="2">
    <source>
        <dbReference type="EMBL" id="KAG0317149.1"/>
    </source>
</evidence>
<comment type="caution">
    <text evidence="2">The sequence shown here is derived from an EMBL/GenBank/DDBJ whole genome shotgun (WGS) entry which is preliminary data.</text>
</comment>
<sequence length="295" mass="33706">MSDVFSAIYFDVGLRLHPTYGIMGVFIPDITFSWVMNYIKAPYRSTYVLQVLNSLLYLRFSTPEMRQRNISDNEENVVLERVSDLNISTEALASIPPTTAQDPRRLLVMQQLNVQCLFLSDDTNIDEDMWRLYALWKKMREDESDTMDLYTLPKCSVRKPFPQDRPKLQLILKDADRYLEAKSSVDVFYQWYEVPEGNPSPPSPILASPTPALSSWQHEPDGDGMEIDETCLQWELKARQEKEDRDRTLRQQALEQHCDSAVAPVLASTTTSALGSGTGRSSIKLPDMQGLSIQE</sequence>
<dbReference type="OrthoDB" id="2443215at2759"/>
<feature type="region of interest" description="Disordered" evidence="1">
    <location>
        <begin position="271"/>
        <end position="295"/>
    </location>
</feature>
<feature type="compositionally biased region" description="Low complexity" evidence="1">
    <location>
        <begin position="271"/>
        <end position="282"/>
    </location>
</feature>
<evidence type="ECO:0000313" key="3">
    <source>
        <dbReference type="Proteomes" id="UP000738325"/>
    </source>
</evidence>
<gene>
    <name evidence="2" type="ORF">BGZ99_006463</name>
</gene>
<protein>
    <submittedName>
        <fullName evidence="2">Uncharacterized protein</fullName>
    </submittedName>
</protein>
<evidence type="ECO:0000256" key="1">
    <source>
        <dbReference type="SAM" id="MobiDB-lite"/>
    </source>
</evidence>
<feature type="region of interest" description="Disordered" evidence="1">
    <location>
        <begin position="199"/>
        <end position="224"/>
    </location>
</feature>
<proteinExistence type="predicted"/>
<accession>A0A9P6USD5</accession>
<dbReference type="AlphaFoldDB" id="A0A9P6USD5"/>
<reference evidence="2" key="1">
    <citation type="journal article" date="2020" name="Fungal Divers.">
        <title>Resolving the Mortierellaceae phylogeny through synthesis of multi-gene phylogenetics and phylogenomics.</title>
        <authorList>
            <person name="Vandepol N."/>
            <person name="Liber J."/>
            <person name="Desiro A."/>
            <person name="Na H."/>
            <person name="Kennedy M."/>
            <person name="Barry K."/>
            <person name="Grigoriev I.V."/>
            <person name="Miller A.N."/>
            <person name="O'Donnell K."/>
            <person name="Stajich J.E."/>
            <person name="Bonito G."/>
        </authorList>
    </citation>
    <scope>NUCLEOTIDE SEQUENCE</scope>
    <source>
        <strain evidence="2">REB-010B</strain>
    </source>
</reference>